<evidence type="ECO:0000259" key="4">
    <source>
        <dbReference type="PROSITE" id="PS50995"/>
    </source>
</evidence>
<dbReference type="InterPro" id="IPR023187">
    <property type="entry name" value="Tscrpt_reg_MarR-type_CS"/>
</dbReference>
<dbReference type="Proteomes" id="UP001597417">
    <property type="component" value="Unassembled WGS sequence"/>
</dbReference>
<dbReference type="PROSITE" id="PS50995">
    <property type="entry name" value="HTH_MARR_2"/>
    <property type="match status" value="1"/>
</dbReference>
<proteinExistence type="predicted"/>
<dbReference type="EMBL" id="JBHUKR010000004">
    <property type="protein sequence ID" value="MFD2415872.1"/>
    <property type="molecule type" value="Genomic_DNA"/>
</dbReference>
<evidence type="ECO:0000256" key="1">
    <source>
        <dbReference type="ARBA" id="ARBA00023015"/>
    </source>
</evidence>
<evidence type="ECO:0000313" key="5">
    <source>
        <dbReference type="EMBL" id="MFD2415872.1"/>
    </source>
</evidence>
<dbReference type="SMART" id="SM00347">
    <property type="entry name" value="HTH_MARR"/>
    <property type="match status" value="1"/>
</dbReference>
<name>A0ABW5FNE7_9PSEU</name>
<feature type="domain" description="HTH marR-type" evidence="4">
    <location>
        <begin position="9"/>
        <end position="142"/>
    </location>
</feature>
<dbReference type="Pfam" id="PF12802">
    <property type="entry name" value="MarR_2"/>
    <property type="match status" value="1"/>
</dbReference>
<keyword evidence="3" id="KW-0804">Transcription</keyword>
<sequence length="151" mass="16936">MNNADVPTAQRFGEMLLSFSGRIYRLQTEILAGLPVPLTIRQYRILRRVDAGHTSLMALCRLAHRNPPTMSESVNKLVRQGLLTRETDESDRRAMVLALTPAGRAAAEAGSLALEKFSSELTGELDDDVRANLLAFMRRLYQETEDRLDYG</sequence>
<protein>
    <submittedName>
        <fullName evidence="5">MarR family winged helix-turn-helix transcriptional regulator</fullName>
    </submittedName>
</protein>
<accession>A0ABW5FNE7</accession>
<keyword evidence="1" id="KW-0805">Transcription regulation</keyword>
<evidence type="ECO:0000256" key="3">
    <source>
        <dbReference type="ARBA" id="ARBA00023163"/>
    </source>
</evidence>
<dbReference type="Gene3D" id="1.10.10.10">
    <property type="entry name" value="Winged helix-like DNA-binding domain superfamily/Winged helix DNA-binding domain"/>
    <property type="match status" value="1"/>
</dbReference>
<dbReference type="SUPFAM" id="SSF46785">
    <property type="entry name" value="Winged helix' DNA-binding domain"/>
    <property type="match status" value="1"/>
</dbReference>
<dbReference type="PANTHER" id="PTHR33164:SF43">
    <property type="entry name" value="HTH-TYPE TRANSCRIPTIONAL REPRESSOR YETL"/>
    <property type="match status" value="1"/>
</dbReference>
<dbReference type="RefSeq" id="WP_378262070.1">
    <property type="nucleotide sequence ID" value="NZ_JBHUKR010000004.1"/>
</dbReference>
<keyword evidence="2" id="KW-0238">DNA-binding</keyword>
<dbReference type="InterPro" id="IPR000835">
    <property type="entry name" value="HTH_MarR-typ"/>
</dbReference>
<dbReference type="InterPro" id="IPR036390">
    <property type="entry name" value="WH_DNA-bd_sf"/>
</dbReference>
<comment type="caution">
    <text evidence="5">The sequence shown here is derived from an EMBL/GenBank/DDBJ whole genome shotgun (WGS) entry which is preliminary data.</text>
</comment>
<organism evidence="5 6">
    <name type="scientific">Amycolatopsis pigmentata</name>
    <dbReference type="NCBI Taxonomy" id="450801"/>
    <lineage>
        <taxon>Bacteria</taxon>
        <taxon>Bacillati</taxon>
        <taxon>Actinomycetota</taxon>
        <taxon>Actinomycetes</taxon>
        <taxon>Pseudonocardiales</taxon>
        <taxon>Pseudonocardiaceae</taxon>
        <taxon>Amycolatopsis</taxon>
    </lineage>
</organism>
<evidence type="ECO:0000313" key="6">
    <source>
        <dbReference type="Proteomes" id="UP001597417"/>
    </source>
</evidence>
<dbReference type="InterPro" id="IPR036388">
    <property type="entry name" value="WH-like_DNA-bd_sf"/>
</dbReference>
<dbReference type="PANTHER" id="PTHR33164">
    <property type="entry name" value="TRANSCRIPTIONAL REGULATOR, MARR FAMILY"/>
    <property type="match status" value="1"/>
</dbReference>
<dbReference type="InterPro" id="IPR039422">
    <property type="entry name" value="MarR/SlyA-like"/>
</dbReference>
<reference evidence="6" key="1">
    <citation type="journal article" date="2019" name="Int. J. Syst. Evol. Microbiol.">
        <title>The Global Catalogue of Microorganisms (GCM) 10K type strain sequencing project: providing services to taxonomists for standard genome sequencing and annotation.</title>
        <authorList>
            <consortium name="The Broad Institute Genomics Platform"/>
            <consortium name="The Broad Institute Genome Sequencing Center for Infectious Disease"/>
            <person name="Wu L."/>
            <person name="Ma J."/>
        </authorList>
    </citation>
    <scope>NUCLEOTIDE SEQUENCE [LARGE SCALE GENOMIC DNA]</scope>
    <source>
        <strain evidence="6">CGMCC 4.7645</strain>
    </source>
</reference>
<keyword evidence="6" id="KW-1185">Reference proteome</keyword>
<evidence type="ECO:0000256" key="2">
    <source>
        <dbReference type="ARBA" id="ARBA00023125"/>
    </source>
</evidence>
<dbReference type="PROSITE" id="PS01117">
    <property type="entry name" value="HTH_MARR_1"/>
    <property type="match status" value="1"/>
</dbReference>
<gene>
    <name evidence="5" type="ORF">ACFSXZ_05975</name>
</gene>